<dbReference type="Pfam" id="PF00129">
    <property type="entry name" value="MHC_I"/>
    <property type="match status" value="1"/>
</dbReference>
<keyword evidence="7" id="KW-1185">Reference proteome</keyword>
<dbReference type="SMART" id="SM00407">
    <property type="entry name" value="IGc1"/>
    <property type="match status" value="1"/>
</dbReference>
<dbReference type="PROSITE" id="PS50835">
    <property type="entry name" value="IG_LIKE"/>
    <property type="match status" value="1"/>
</dbReference>
<gene>
    <name evidence="6" type="ORF">ABG768_020489</name>
</gene>
<organism evidence="6 7">
    <name type="scientific">Culter alburnus</name>
    <name type="common">Topmouth culter</name>
    <dbReference type="NCBI Taxonomy" id="194366"/>
    <lineage>
        <taxon>Eukaryota</taxon>
        <taxon>Metazoa</taxon>
        <taxon>Chordata</taxon>
        <taxon>Craniata</taxon>
        <taxon>Vertebrata</taxon>
        <taxon>Euteleostomi</taxon>
        <taxon>Actinopterygii</taxon>
        <taxon>Neopterygii</taxon>
        <taxon>Teleostei</taxon>
        <taxon>Ostariophysi</taxon>
        <taxon>Cypriniformes</taxon>
        <taxon>Xenocyprididae</taxon>
        <taxon>Xenocypridinae</taxon>
        <taxon>Culter</taxon>
    </lineage>
</organism>
<dbReference type="Pfam" id="PF07654">
    <property type="entry name" value="C1-set"/>
    <property type="match status" value="1"/>
</dbReference>
<dbReference type="InterPro" id="IPR050208">
    <property type="entry name" value="MHC_class-I_related"/>
</dbReference>
<dbReference type="GO" id="GO:0005615">
    <property type="term" value="C:extracellular space"/>
    <property type="evidence" value="ECO:0007669"/>
    <property type="project" value="TreeGrafter"/>
</dbReference>
<dbReference type="Gene3D" id="1.10.533.10">
    <property type="entry name" value="Death Domain, Fas"/>
    <property type="match status" value="1"/>
</dbReference>
<dbReference type="InterPro" id="IPR003597">
    <property type="entry name" value="Ig_C1-set"/>
</dbReference>
<dbReference type="Pfam" id="PF02758">
    <property type="entry name" value="PYRIN"/>
    <property type="match status" value="1"/>
</dbReference>
<keyword evidence="3" id="KW-0472">Membrane</keyword>
<keyword evidence="3" id="KW-1133">Transmembrane helix</keyword>
<evidence type="ECO:0000259" key="5">
    <source>
        <dbReference type="PROSITE" id="PS50835"/>
    </source>
</evidence>
<dbReference type="PROSITE" id="PS50824">
    <property type="entry name" value="DAPIN"/>
    <property type="match status" value="1"/>
</dbReference>
<evidence type="ECO:0000259" key="4">
    <source>
        <dbReference type="PROSITE" id="PS50824"/>
    </source>
</evidence>
<comment type="similarity">
    <text evidence="2">Belongs to the MHC class I family.</text>
</comment>
<dbReference type="GO" id="GO:0006955">
    <property type="term" value="P:immune response"/>
    <property type="evidence" value="ECO:0007669"/>
    <property type="project" value="TreeGrafter"/>
</dbReference>
<accession>A0AAW2B2V4</accession>
<evidence type="ECO:0000256" key="3">
    <source>
        <dbReference type="SAM" id="Phobius"/>
    </source>
</evidence>
<evidence type="ECO:0000313" key="6">
    <source>
        <dbReference type="EMBL" id="KAK9978750.1"/>
    </source>
</evidence>
<evidence type="ECO:0000313" key="7">
    <source>
        <dbReference type="Proteomes" id="UP001479290"/>
    </source>
</evidence>
<reference evidence="6 7" key="1">
    <citation type="submission" date="2024-05" db="EMBL/GenBank/DDBJ databases">
        <title>A high-quality chromosomal-level genome assembly of Topmouth culter (Culter alburnus).</title>
        <authorList>
            <person name="Zhao H."/>
        </authorList>
    </citation>
    <scope>NUCLEOTIDE SEQUENCE [LARGE SCALE GENOMIC DNA]</scope>
    <source>
        <strain evidence="6">CATC2023</strain>
        <tissue evidence="6">Muscle</tissue>
    </source>
</reference>
<dbReference type="InterPro" id="IPR011029">
    <property type="entry name" value="DEATH-like_dom_sf"/>
</dbReference>
<dbReference type="InterPro" id="IPR004020">
    <property type="entry name" value="DAPIN"/>
</dbReference>
<dbReference type="InterPro" id="IPR011162">
    <property type="entry name" value="MHC_I/II-like_Ag-recog"/>
</dbReference>
<feature type="domain" description="Pyrin" evidence="4">
    <location>
        <begin position="369"/>
        <end position="451"/>
    </location>
</feature>
<dbReference type="FunFam" id="3.30.500.10:FF:000005">
    <property type="entry name" value="MHC class I antigen ZKA transcript variant 1"/>
    <property type="match status" value="1"/>
</dbReference>
<dbReference type="GO" id="GO:0009897">
    <property type="term" value="C:external side of plasma membrane"/>
    <property type="evidence" value="ECO:0007669"/>
    <property type="project" value="TreeGrafter"/>
</dbReference>
<keyword evidence="3" id="KW-0812">Transmembrane</keyword>
<feature type="transmembrane region" description="Helical" evidence="3">
    <location>
        <begin position="305"/>
        <end position="326"/>
    </location>
</feature>
<dbReference type="PANTHER" id="PTHR16675">
    <property type="entry name" value="MHC CLASS I-RELATED"/>
    <property type="match status" value="1"/>
</dbReference>
<evidence type="ECO:0000256" key="1">
    <source>
        <dbReference type="ARBA" id="ARBA00023180"/>
    </source>
</evidence>
<dbReference type="CDD" id="cd08321">
    <property type="entry name" value="Pyrin_ASC-like"/>
    <property type="match status" value="1"/>
</dbReference>
<dbReference type="InterPro" id="IPR001039">
    <property type="entry name" value="MHC_I_a_a1/a2"/>
</dbReference>
<dbReference type="InterPro" id="IPR037055">
    <property type="entry name" value="MHC_I-like_Ag-recog_sf"/>
</dbReference>
<dbReference type="AlphaFoldDB" id="A0AAW2B2V4"/>
<dbReference type="SMART" id="SM01289">
    <property type="entry name" value="PYRIN"/>
    <property type="match status" value="1"/>
</dbReference>
<dbReference type="SUPFAM" id="SSF48726">
    <property type="entry name" value="Immunoglobulin"/>
    <property type="match status" value="1"/>
</dbReference>
<dbReference type="SUPFAM" id="SSF47986">
    <property type="entry name" value="DEATH domain"/>
    <property type="match status" value="1"/>
</dbReference>
<dbReference type="PRINTS" id="PR01638">
    <property type="entry name" value="MHCCLASSI"/>
</dbReference>
<dbReference type="Gene3D" id="2.60.40.10">
    <property type="entry name" value="Immunoglobulins"/>
    <property type="match status" value="1"/>
</dbReference>
<dbReference type="PANTHER" id="PTHR16675:SF193">
    <property type="entry name" value="LOC571647 PROTEIN-RELATED"/>
    <property type="match status" value="1"/>
</dbReference>
<dbReference type="Proteomes" id="UP001479290">
    <property type="component" value="Unassembled WGS sequence"/>
</dbReference>
<comment type="caution">
    <text evidence="6">The sequence shown here is derived from an EMBL/GenBank/DDBJ whole genome shotgun (WGS) entry which is preliminary data.</text>
</comment>
<feature type="domain" description="Ig-like" evidence="5">
    <location>
        <begin position="201"/>
        <end position="281"/>
    </location>
</feature>
<proteinExistence type="inferred from homology"/>
<name>A0AAW2B2V4_CULAL</name>
<dbReference type="InterPro" id="IPR007110">
    <property type="entry name" value="Ig-like_dom"/>
</dbReference>
<keyword evidence="1" id="KW-0325">Glycoprotein</keyword>
<evidence type="ECO:0008006" key="8">
    <source>
        <dbReference type="Google" id="ProtNLM"/>
    </source>
</evidence>
<dbReference type="SUPFAM" id="SSF54452">
    <property type="entry name" value="MHC antigen-recognition domain"/>
    <property type="match status" value="1"/>
</dbReference>
<evidence type="ECO:0000256" key="2">
    <source>
        <dbReference type="RuleBase" id="RU004439"/>
    </source>
</evidence>
<sequence length="451" mass="52150">MFVASNIVPHCIFQINERHSLYYIYTALSKPVDLPGIYEFSAMGLLDDTQIDYYNSEEKRKIPKQQWMKENISEDYWEKGTQSRKSKEQWFNVNVHILMNRMRDDDSDVHVLQWRVGCEVEQQGDQVKFSKGISEYGYDGKNFLSFDNIESQWVAPSEAALPTKRKWDSIHILNQYTKGYLEIECVDWLNKFRKYGDSSPPDVYVFAKKSIRDKSKLKLTCIATGFYHKDVTLTIRKYRISPPEDEIESTVVRPNHDGSFQMRMSLKIKEDEKADYDCFVTYKRIKEPIIVKWDGNCKDCQPETVLGLIGGLLGLIVVVALVFFTLKKKSYSIIGRESAGKTASSATGFQEDFNTMVIIFRPGIPAENMVSVPEQLLQILDELDSYNLKKFKWHLKQYGQIPSSLLESADNAGVVDMMVERFGPNESLKLTVQFLKMMEQNLLAEQLEIKN</sequence>
<dbReference type="Gene3D" id="3.30.500.10">
    <property type="entry name" value="MHC class I-like antigen recognition-like"/>
    <property type="match status" value="1"/>
</dbReference>
<dbReference type="InterPro" id="IPR036179">
    <property type="entry name" value="Ig-like_dom_sf"/>
</dbReference>
<dbReference type="EMBL" id="JAWDJR010000003">
    <property type="protein sequence ID" value="KAK9978750.1"/>
    <property type="molecule type" value="Genomic_DNA"/>
</dbReference>
<dbReference type="InterPro" id="IPR013783">
    <property type="entry name" value="Ig-like_fold"/>
</dbReference>
<dbReference type="InterPro" id="IPR011161">
    <property type="entry name" value="MHC_I-like_Ag-recog"/>
</dbReference>
<protein>
    <recommendedName>
        <fullName evidence="8">MHC class I antigen</fullName>
    </recommendedName>
</protein>